<dbReference type="InterPro" id="IPR036390">
    <property type="entry name" value="WH_DNA-bd_sf"/>
</dbReference>
<accession>A0A942T0G9</accession>
<evidence type="ECO:0000256" key="2">
    <source>
        <dbReference type="ARBA" id="ARBA00023125"/>
    </source>
</evidence>
<reference evidence="6" key="1">
    <citation type="submission" date="2021-05" db="EMBL/GenBank/DDBJ databases">
        <title>Novel Bacillus species.</title>
        <authorList>
            <person name="Liu G."/>
        </authorList>
    </citation>
    <scope>NUCLEOTIDE SEQUENCE</scope>
    <source>
        <strain evidence="6">FJAT-50051</strain>
    </source>
</reference>
<evidence type="ECO:0000313" key="6">
    <source>
        <dbReference type="EMBL" id="MBS4183694.1"/>
    </source>
</evidence>
<sequence>MSTPSTHTNTPSNPNTNTRTPAAAADRAYEHVKRAIIRGDLAGGTAISENALCQEIGVSRTPVHEAFLRLAAEDLLTLESRKGAVVRPMSPNEAADVLEMREAIESTAATRVVTDGRAADVTPSLQAMLDEQERAVAAGDVDRFVEVDAEFHGAVIGASRNQIAVLFARTLRDRQQRLRHHLMRLQPSQLQASLDDHRALAAALEAGDADRYAAVLRRHVASHRGAL</sequence>
<dbReference type="PANTHER" id="PTHR43537">
    <property type="entry name" value="TRANSCRIPTIONAL REGULATOR, GNTR FAMILY"/>
    <property type="match status" value="1"/>
</dbReference>
<organism evidence="6">
    <name type="scientific">Neobacillus citreus</name>
    <dbReference type="NCBI Taxonomy" id="2833578"/>
    <lineage>
        <taxon>Bacteria</taxon>
        <taxon>Bacillati</taxon>
        <taxon>Bacillota</taxon>
        <taxon>Bacilli</taxon>
        <taxon>Bacillales</taxon>
        <taxon>Bacillaceae</taxon>
        <taxon>Neobacillus</taxon>
    </lineage>
</organism>
<dbReference type="InterPro" id="IPR036388">
    <property type="entry name" value="WH-like_DNA-bd_sf"/>
</dbReference>
<name>A0A942T0G9_9BACI</name>
<feature type="domain" description="HTH gntR-type" evidence="5">
    <location>
        <begin position="22"/>
        <end position="89"/>
    </location>
</feature>
<dbReference type="SUPFAM" id="SSF48008">
    <property type="entry name" value="GntR ligand-binding domain-like"/>
    <property type="match status" value="1"/>
</dbReference>
<proteinExistence type="predicted"/>
<dbReference type="InterPro" id="IPR008920">
    <property type="entry name" value="TF_FadR/GntR_C"/>
</dbReference>
<dbReference type="EMBL" id="JAGYPE010000003">
    <property type="protein sequence ID" value="MBS4183694.1"/>
    <property type="molecule type" value="Genomic_DNA"/>
</dbReference>
<dbReference type="InterPro" id="IPR000524">
    <property type="entry name" value="Tscrpt_reg_HTH_GntR"/>
</dbReference>
<keyword evidence="1" id="KW-0805">Transcription regulation</keyword>
<dbReference type="PANTHER" id="PTHR43537:SF24">
    <property type="entry name" value="GLUCONATE OPERON TRANSCRIPTIONAL REPRESSOR"/>
    <property type="match status" value="1"/>
</dbReference>
<dbReference type="Gene3D" id="1.20.120.530">
    <property type="entry name" value="GntR ligand-binding domain-like"/>
    <property type="match status" value="1"/>
</dbReference>
<evidence type="ECO:0000259" key="5">
    <source>
        <dbReference type="PROSITE" id="PS50949"/>
    </source>
</evidence>
<dbReference type="SMART" id="SM00895">
    <property type="entry name" value="FCD"/>
    <property type="match status" value="1"/>
</dbReference>
<dbReference type="CDD" id="cd07377">
    <property type="entry name" value="WHTH_GntR"/>
    <property type="match status" value="1"/>
</dbReference>
<dbReference type="Pfam" id="PF07729">
    <property type="entry name" value="FCD"/>
    <property type="match status" value="1"/>
</dbReference>
<dbReference type="SUPFAM" id="SSF46785">
    <property type="entry name" value="Winged helix' DNA-binding domain"/>
    <property type="match status" value="1"/>
</dbReference>
<dbReference type="Gene3D" id="1.10.10.10">
    <property type="entry name" value="Winged helix-like DNA-binding domain superfamily/Winged helix DNA-binding domain"/>
    <property type="match status" value="1"/>
</dbReference>
<comment type="caution">
    <text evidence="6">The sequence shown here is derived from an EMBL/GenBank/DDBJ whole genome shotgun (WGS) entry which is preliminary data.</text>
</comment>
<evidence type="ECO:0000256" key="1">
    <source>
        <dbReference type="ARBA" id="ARBA00023015"/>
    </source>
</evidence>
<dbReference type="PROSITE" id="PS50949">
    <property type="entry name" value="HTH_GNTR"/>
    <property type="match status" value="1"/>
</dbReference>
<evidence type="ECO:0000256" key="3">
    <source>
        <dbReference type="ARBA" id="ARBA00023163"/>
    </source>
</evidence>
<dbReference type="InterPro" id="IPR011711">
    <property type="entry name" value="GntR_C"/>
</dbReference>
<dbReference type="SMART" id="SM00345">
    <property type="entry name" value="HTH_GNTR"/>
    <property type="match status" value="1"/>
</dbReference>
<feature type="region of interest" description="Disordered" evidence="4">
    <location>
        <begin position="1"/>
        <end position="25"/>
    </location>
</feature>
<dbReference type="AlphaFoldDB" id="A0A942T0G9"/>
<gene>
    <name evidence="6" type="ORF">KHB02_20085</name>
</gene>
<dbReference type="GO" id="GO:0003700">
    <property type="term" value="F:DNA-binding transcription factor activity"/>
    <property type="evidence" value="ECO:0007669"/>
    <property type="project" value="InterPro"/>
</dbReference>
<dbReference type="Pfam" id="PF00392">
    <property type="entry name" value="GntR"/>
    <property type="match status" value="1"/>
</dbReference>
<protein>
    <submittedName>
        <fullName evidence="6">GntR family transcriptional regulator</fullName>
    </submittedName>
</protein>
<keyword evidence="3" id="KW-0804">Transcription</keyword>
<evidence type="ECO:0000256" key="4">
    <source>
        <dbReference type="SAM" id="MobiDB-lite"/>
    </source>
</evidence>
<keyword evidence="2" id="KW-0238">DNA-binding</keyword>
<dbReference type="GO" id="GO:0003677">
    <property type="term" value="F:DNA binding"/>
    <property type="evidence" value="ECO:0007669"/>
    <property type="project" value="UniProtKB-KW"/>
</dbReference>